<evidence type="ECO:0000256" key="7">
    <source>
        <dbReference type="SAM" id="MobiDB-lite"/>
    </source>
</evidence>
<dbReference type="EMBL" id="JAEPBG010000008">
    <property type="protein sequence ID" value="MBK4736558.1"/>
    <property type="molecule type" value="Genomic_DNA"/>
</dbReference>
<feature type="region of interest" description="Disordered" evidence="7">
    <location>
        <begin position="559"/>
        <end position="580"/>
    </location>
</feature>
<dbReference type="CDD" id="cd02792">
    <property type="entry name" value="MopB_CT_Formate-Dh-Na-like"/>
    <property type="match status" value="1"/>
</dbReference>
<keyword evidence="4" id="KW-0411">Iron-sulfur</keyword>
<comment type="subcellular location">
    <subcellularLocation>
        <location evidence="2">Cell envelope</location>
    </subcellularLocation>
</comment>
<gene>
    <name evidence="10" type="ORF">JJB74_18190</name>
</gene>
<dbReference type="InterPro" id="IPR009010">
    <property type="entry name" value="Asp_de-COase-like_dom_sf"/>
</dbReference>
<keyword evidence="11" id="KW-1185">Reference proteome</keyword>
<keyword evidence="5" id="KW-0479">Metal-binding</keyword>
<dbReference type="Pfam" id="PF00384">
    <property type="entry name" value="Molybdopterin"/>
    <property type="match status" value="1"/>
</dbReference>
<evidence type="ECO:0000256" key="3">
    <source>
        <dbReference type="ARBA" id="ARBA00010312"/>
    </source>
</evidence>
<comment type="cofactor">
    <cofactor evidence="1">
        <name>[4Fe-4S] cluster</name>
        <dbReference type="ChEBI" id="CHEBI:49883"/>
    </cofactor>
</comment>
<sequence length="865" mass="96346">MGTTYGRGAATMPQWDLANSDVVLVMGSNMAENHPIAFRFALQAKDHGATIIHADPRFTRTSAMADIYAPVRAGSDIAFLGGIIRYILENDLWFRDYAMAYTNLSTIIDERFRDASELDGLFSGWDKEGRKYTYDSWQYKGMVVPSSLAEHYVSTTESFSDGTKRMTEGPPQRDETLQHPFCVYQILKRHYAAYTPEMVEEVTGCPKETFLRVAEALAKNSGRERTGAICYAVGWTHHTTGVQMIRAAGIIQSLLGNTGRPGGGILALRGHSSIQGSTDIPTLYNLLPGYLPQPQAFKPHATLKGYLEVETTPTGWWYNFPKYMISLMRAWYGDAATPKNEWGYQWLPKNVGDHSQLPMTLAMRDRLIRGMFIIGQNPAIGGSNSAQTVQRGLANLDWLVVRDFTETETASFWYAGHPVKAGDIAPKDIATEVFLMPSSLAAGEKEGTFTNTHRLVQWHDKIVDAPGDNRSDLWFVHHLAKRLKALYADSTKPCDAAIQNLTWDYGEKGEHADCAAEDVLKEMNGYTWPQKQQIESFQDLKDDGSTACGAWIYTGVYPKEDHNQAQSRKPDGPDGPGTHLGWAFAWPANRRTMYNRAAADPEGKPWSERKKLTWWDEAKSEWQCLDALDFEPKKRPDYQPDWNSKPQGMDALSGSEPFIMIADGRSSLFVPSGLKDAPLPTHYEPVESPVKNPMYAQQDNPTAKKFEREYNVYHAPADPRYPYAFTTYRLTEHHSGGTPTRSVASTAELQPEGFAEIPTELAQDLGIANLDWVVLSTARGEIETKAMVTDRLRPFQIDGRRIYQIGMPFHFGWAGFATGDIANVLSSVVGDPNTSIHEGKAFTCNLRPGRLPSNPHPGAGGNDGA</sequence>
<dbReference type="SUPFAM" id="SSF53706">
    <property type="entry name" value="Formate dehydrogenase/DMSO reductase, domains 1-3"/>
    <property type="match status" value="1"/>
</dbReference>
<evidence type="ECO:0000313" key="10">
    <source>
        <dbReference type="EMBL" id="MBK4736558.1"/>
    </source>
</evidence>
<dbReference type="PANTHER" id="PTHR43598:SF1">
    <property type="entry name" value="FORMATE DEHYDROGENASE-O MAJOR SUBUNIT"/>
    <property type="match status" value="1"/>
</dbReference>
<keyword evidence="4" id="KW-0004">4Fe-4S</keyword>
<dbReference type="GO" id="GO:0051539">
    <property type="term" value="F:4 iron, 4 sulfur cluster binding"/>
    <property type="evidence" value="ECO:0007669"/>
    <property type="project" value="UniProtKB-KW"/>
</dbReference>
<reference evidence="10" key="1">
    <citation type="submission" date="2021-01" db="EMBL/GenBank/DDBJ databases">
        <title>Genome sequence of strain Noviherbaspirillum sp. DKR-6.</title>
        <authorList>
            <person name="Chaudhary D.K."/>
        </authorList>
    </citation>
    <scope>NUCLEOTIDE SEQUENCE</scope>
    <source>
        <strain evidence="10">DKR-6</strain>
    </source>
</reference>
<dbReference type="GO" id="GO:0030313">
    <property type="term" value="C:cell envelope"/>
    <property type="evidence" value="ECO:0007669"/>
    <property type="project" value="UniProtKB-SubCell"/>
</dbReference>
<dbReference type="Gene3D" id="3.40.50.740">
    <property type="match status" value="1"/>
</dbReference>
<keyword evidence="6" id="KW-0560">Oxidoreductase</keyword>
<dbReference type="GO" id="GO:0043546">
    <property type="term" value="F:molybdopterin cofactor binding"/>
    <property type="evidence" value="ECO:0007669"/>
    <property type="project" value="InterPro"/>
</dbReference>
<dbReference type="PANTHER" id="PTHR43598">
    <property type="entry name" value="TUNGSTEN-CONTAINING FORMYLMETHANOFURAN DEHYDROGENASE 2 SUBUNIT B"/>
    <property type="match status" value="1"/>
</dbReference>
<evidence type="ECO:0000259" key="9">
    <source>
        <dbReference type="Pfam" id="PF01568"/>
    </source>
</evidence>
<comment type="caution">
    <text evidence="10">The sequence shown here is derived from an EMBL/GenBank/DDBJ whole genome shotgun (WGS) entry which is preliminary data.</text>
</comment>
<evidence type="ECO:0000256" key="4">
    <source>
        <dbReference type="ARBA" id="ARBA00022485"/>
    </source>
</evidence>
<protein>
    <submittedName>
        <fullName evidence="10">Molybdopterin-dependent oxidoreductase</fullName>
    </submittedName>
</protein>
<evidence type="ECO:0000313" key="11">
    <source>
        <dbReference type="Proteomes" id="UP000622890"/>
    </source>
</evidence>
<keyword evidence="4" id="KW-0408">Iron</keyword>
<evidence type="ECO:0000256" key="5">
    <source>
        <dbReference type="ARBA" id="ARBA00022723"/>
    </source>
</evidence>
<feature type="compositionally biased region" description="Basic and acidic residues" evidence="7">
    <location>
        <begin position="559"/>
        <end position="572"/>
    </location>
</feature>
<dbReference type="GO" id="GO:0030151">
    <property type="term" value="F:molybdenum ion binding"/>
    <property type="evidence" value="ECO:0007669"/>
    <property type="project" value="TreeGrafter"/>
</dbReference>
<feature type="domain" description="Molybdopterin dinucleotide-binding" evidence="9">
    <location>
        <begin position="724"/>
        <end position="836"/>
    </location>
</feature>
<dbReference type="InterPro" id="IPR006657">
    <property type="entry name" value="MoPterin_dinucl-bd_dom"/>
</dbReference>
<dbReference type="GO" id="GO:0009055">
    <property type="term" value="F:electron transfer activity"/>
    <property type="evidence" value="ECO:0007669"/>
    <property type="project" value="TreeGrafter"/>
</dbReference>
<evidence type="ECO:0000256" key="1">
    <source>
        <dbReference type="ARBA" id="ARBA00001966"/>
    </source>
</evidence>
<evidence type="ECO:0000256" key="2">
    <source>
        <dbReference type="ARBA" id="ARBA00004196"/>
    </source>
</evidence>
<feature type="domain" description="Molybdopterin oxidoreductase" evidence="8">
    <location>
        <begin position="15"/>
        <end position="412"/>
    </location>
</feature>
<dbReference type="SUPFAM" id="SSF50692">
    <property type="entry name" value="ADC-like"/>
    <property type="match status" value="1"/>
</dbReference>
<dbReference type="Pfam" id="PF01568">
    <property type="entry name" value="Molydop_binding"/>
    <property type="match status" value="1"/>
</dbReference>
<proteinExistence type="inferred from homology"/>
<dbReference type="Gene3D" id="3.40.228.10">
    <property type="entry name" value="Dimethylsulfoxide Reductase, domain 2"/>
    <property type="match status" value="2"/>
</dbReference>
<accession>A0A934W897</accession>
<dbReference type="GO" id="GO:0016491">
    <property type="term" value="F:oxidoreductase activity"/>
    <property type="evidence" value="ECO:0007669"/>
    <property type="project" value="UniProtKB-KW"/>
</dbReference>
<comment type="similarity">
    <text evidence="3">Belongs to the prokaryotic molybdopterin-containing oxidoreductase family.</text>
</comment>
<dbReference type="Gene3D" id="2.40.40.20">
    <property type="match status" value="1"/>
</dbReference>
<dbReference type="Proteomes" id="UP000622890">
    <property type="component" value="Unassembled WGS sequence"/>
</dbReference>
<organism evidence="10 11">
    <name type="scientific">Noviherbaspirillum pedocola</name>
    <dbReference type="NCBI Taxonomy" id="2801341"/>
    <lineage>
        <taxon>Bacteria</taxon>
        <taxon>Pseudomonadati</taxon>
        <taxon>Pseudomonadota</taxon>
        <taxon>Betaproteobacteria</taxon>
        <taxon>Burkholderiales</taxon>
        <taxon>Oxalobacteraceae</taxon>
        <taxon>Noviherbaspirillum</taxon>
    </lineage>
</organism>
<evidence type="ECO:0000256" key="6">
    <source>
        <dbReference type="ARBA" id="ARBA00023002"/>
    </source>
</evidence>
<dbReference type="GO" id="GO:0009061">
    <property type="term" value="P:anaerobic respiration"/>
    <property type="evidence" value="ECO:0007669"/>
    <property type="project" value="TreeGrafter"/>
</dbReference>
<name>A0A934W897_9BURK</name>
<dbReference type="AlphaFoldDB" id="A0A934W897"/>
<dbReference type="InterPro" id="IPR006656">
    <property type="entry name" value="Mopterin_OxRdtase"/>
</dbReference>
<evidence type="ECO:0000259" key="8">
    <source>
        <dbReference type="Pfam" id="PF00384"/>
    </source>
</evidence>